<dbReference type="EMBL" id="JACPRF010000413">
    <property type="protein sequence ID" value="MBI2877909.1"/>
    <property type="molecule type" value="Genomic_DNA"/>
</dbReference>
<comment type="caution">
    <text evidence="1">The sequence shown here is derived from an EMBL/GenBank/DDBJ whole genome shotgun (WGS) entry which is preliminary data.</text>
</comment>
<proteinExistence type="predicted"/>
<accession>A0A932CRF4</accession>
<evidence type="ECO:0000313" key="2">
    <source>
        <dbReference type="Proteomes" id="UP000769766"/>
    </source>
</evidence>
<gene>
    <name evidence="1" type="ORF">HYY20_13620</name>
</gene>
<dbReference type="AlphaFoldDB" id="A0A932CRF4"/>
<protein>
    <recommendedName>
        <fullName evidence="3">HEAT repeat domain-containing protein</fullName>
    </recommendedName>
</protein>
<reference evidence="1" key="1">
    <citation type="submission" date="2020-07" db="EMBL/GenBank/DDBJ databases">
        <title>Huge and variable diversity of episymbiotic CPR bacteria and DPANN archaea in groundwater ecosystems.</title>
        <authorList>
            <person name="He C.Y."/>
            <person name="Keren R."/>
            <person name="Whittaker M."/>
            <person name="Farag I.F."/>
            <person name="Doudna J."/>
            <person name="Cate J.H.D."/>
            <person name="Banfield J.F."/>
        </authorList>
    </citation>
    <scope>NUCLEOTIDE SEQUENCE</scope>
    <source>
        <strain evidence="1">NC_groundwater_672_Ag_B-0.1um_62_36</strain>
    </source>
</reference>
<name>A0A932CRF4_UNCTE</name>
<sequence>MRGSDRRSDRKKERKEGVLEGKKALEERIDHLLQEVRKDSPAEALEELKALAISHGGLLARRLKRWGTEPLLALMGSWDPRSWQEPLRELARDEELEAPVRIRALELLAEAGEPVDRGQLELLGQEERLFQEIGAWLEKGPEEALPQGLIASLGALPAPRPARIIGRLTRHFKERGFPFLEGLVHQGLIRRPEEARAPDRPVGEATAEILMAALEALGTLALPEAAQLLEEVARSAEDKAWQKEARRSLYRLKSLHPEMEIPTFTREVRTLFAPPERKVLKAMASFIDGAGHRLFLLAKALPMGKVRNAFLVGDDRQGIVSCQVFEVPKKSLPEVVEKFTRKDPWIDLDPGYWRALIEELRQQNARTHLPIPEGYFMAVADLEEPPSSLNPMIYQELNEETLRSNPYFLSRSPRLFEVQELAGWLFSPDQMGKYLQELRQVEQGMIIVSPTLKKEREEEVYARTVQELFDPETRATYRRRLEEMAYFLWRTQRKEEAELALAAALGLEQLEGERIKEHPWAREMVHRSFELAQERGGREATSLIVVPEVSPLIVPPGR</sequence>
<evidence type="ECO:0008006" key="3">
    <source>
        <dbReference type="Google" id="ProtNLM"/>
    </source>
</evidence>
<organism evidence="1 2">
    <name type="scientific">Tectimicrobiota bacterium</name>
    <dbReference type="NCBI Taxonomy" id="2528274"/>
    <lineage>
        <taxon>Bacteria</taxon>
        <taxon>Pseudomonadati</taxon>
        <taxon>Nitrospinota/Tectimicrobiota group</taxon>
        <taxon>Candidatus Tectimicrobiota</taxon>
    </lineage>
</organism>
<evidence type="ECO:0000313" key="1">
    <source>
        <dbReference type="EMBL" id="MBI2877909.1"/>
    </source>
</evidence>
<dbReference type="Proteomes" id="UP000769766">
    <property type="component" value="Unassembled WGS sequence"/>
</dbReference>